<evidence type="ECO:0000313" key="2">
    <source>
        <dbReference type="EMBL" id="KAF9446870.1"/>
    </source>
</evidence>
<feature type="compositionally biased region" description="Low complexity" evidence="1">
    <location>
        <begin position="124"/>
        <end position="136"/>
    </location>
</feature>
<comment type="caution">
    <text evidence="2">The sequence shown here is derived from an EMBL/GenBank/DDBJ whole genome shotgun (WGS) entry which is preliminary data.</text>
</comment>
<name>A0A9P5XC48_9AGAR</name>
<organism evidence="2 3">
    <name type="scientific">Macrolepiota fuliginosa MF-IS2</name>
    <dbReference type="NCBI Taxonomy" id="1400762"/>
    <lineage>
        <taxon>Eukaryota</taxon>
        <taxon>Fungi</taxon>
        <taxon>Dikarya</taxon>
        <taxon>Basidiomycota</taxon>
        <taxon>Agaricomycotina</taxon>
        <taxon>Agaricomycetes</taxon>
        <taxon>Agaricomycetidae</taxon>
        <taxon>Agaricales</taxon>
        <taxon>Agaricineae</taxon>
        <taxon>Agaricaceae</taxon>
        <taxon>Macrolepiota</taxon>
    </lineage>
</organism>
<evidence type="ECO:0000313" key="3">
    <source>
        <dbReference type="Proteomes" id="UP000807342"/>
    </source>
</evidence>
<proteinExistence type="predicted"/>
<accession>A0A9P5XC48</accession>
<evidence type="ECO:0000256" key="1">
    <source>
        <dbReference type="SAM" id="MobiDB-lite"/>
    </source>
</evidence>
<keyword evidence="3" id="KW-1185">Reference proteome</keyword>
<feature type="compositionally biased region" description="Gly residues" evidence="1">
    <location>
        <begin position="99"/>
        <end position="123"/>
    </location>
</feature>
<dbReference type="EMBL" id="MU151225">
    <property type="protein sequence ID" value="KAF9446870.1"/>
    <property type="molecule type" value="Genomic_DNA"/>
</dbReference>
<sequence>MTDIFVRGGQIEGEVEMNSYMGSGDERGVEGNWAVCTPSPRRQSTRPSIRGCRVCKAVQQDRRYDLGIGSVELTPKEKVSYVNGDTGHGGNANSITGNGAHGSGGNNKGGANGGNTSDGGVSGGTATTSSAVRAWT</sequence>
<feature type="region of interest" description="Disordered" evidence="1">
    <location>
        <begin position="82"/>
        <end position="136"/>
    </location>
</feature>
<reference evidence="2" key="1">
    <citation type="submission" date="2020-11" db="EMBL/GenBank/DDBJ databases">
        <authorList>
            <consortium name="DOE Joint Genome Institute"/>
            <person name="Ahrendt S."/>
            <person name="Riley R."/>
            <person name="Andreopoulos W."/>
            <person name="Labutti K."/>
            <person name="Pangilinan J."/>
            <person name="Ruiz-Duenas F.J."/>
            <person name="Barrasa J.M."/>
            <person name="Sanchez-Garcia M."/>
            <person name="Camarero S."/>
            <person name="Miyauchi S."/>
            <person name="Serrano A."/>
            <person name="Linde D."/>
            <person name="Babiker R."/>
            <person name="Drula E."/>
            <person name="Ayuso-Fernandez I."/>
            <person name="Pacheco R."/>
            <person name="Padilla G."/>
            <person name="Ferreira P."/>
            <person name="Barriuso J."/>
            <person name="Kellner H."/>
            <person name="Castanera R."/>
            <person name="Alfaro M."/>
            <person name="Ramirez L."/>
            <person name="Pisabarro A.G."/>
            <person name="Kuo A."/>
            <person name="Tritt A."/>
            <person name="Lipzen A."/>
            <person name="He G."/>
            <person name="Yan M."/>
            <person name="Ng V."/>
            <person name="Cullen D."/>
            <person name="Martin F."/>
            <person name="Rosso M.-N."/>
            <person name="Henrissat B."/>
            <person name="Hibbett D."/>
            <person name="Martinez A.T."/>
            <person name="Grigoriev I.V."/>
        </authorList>
    </citation>
    <scope>NUCLEOTIDE SEQUENCE</scope>
    <source>
        <strain evidence="2">MF-IS2</strain>
    </source>
</reference>
<protein>
    <submittedName>
        <fullName evidence="2">Uncharacterized protein</fullName>
    </submittedName>
</protein>
<gene>
    <name evidence="2" type="ORF">P691DRAFT_783146</name>
</gene>
<dbReference type="AlphaFoldDB" id="A0A9P5XC48"/>
<dbReference type="Proteomes" id="UP000807342">
    <property type="component" value="Unassembled WGS sequence"/>
</dbReference>